<dbReference type="GO" id="GO:0043138">
    <property type="term" value="F:3'-5' DNA helicase activity"/>
    <property type="evidence" value="ECO:0007669"/>
    <property type="project" value="TreeGrafter"/>
</dbReference>
<evidence type="ECO:0000256" key="1">
    <source>
        <dbReference type="ARBA" id="ARBA00022741"/>
    </source>
</evidence>
<gene>
    <name evidence="8" type="ORF">BLL40_00885</name>
</gene>
<dbReference type="GO" id="GO:0005737">
    <property type="term" value="C:cytoplasm"/>
    <property type="evidence" value="ECO:0007669"/>
    <property type="project" value="TreeGrafter"/>
</dbReference>
<keyword evidence="5" id="KW-0238">DNA-binding</keyword>
<dbReference type="GO" id="GO:0006281">
    <property type="term" value="P:DNA repair"/>
    <property type="evidence" value="ECO:0007669"/>
    <property type="project" value="TreeGrafter"/>
</dbReference>
<dbReference type="InterPro" id="IPR004589">
    <property type="entry name" value="DNA_helicase_ATP-dep_RecQ"/>
</dbReference>
<dbReference type="GO" id="GO:0005524">
    <property type="term" value="F:ATP binding"/>
    <property type="evidence" value="ECO:0007669"/>
    <property type="project" value="UniProtKB-KW"/>
</dbReference>
<evidence type="ECO:0000259" key="7">
    <source>
        <dbReference type="PROSITE" id="PS51194"/>
    </source>
</evidence>
<evidence type="ECO:0000256" key="3">
    <source>
        <dbReference type="ARBA" id="ARBA00022806"/>
    </source>
</evidence>
<proteinExistence type="predicted"/>
<dbReference type="Pfam" id="PF00270">
    <property type="entry name" value="DEAD"/>
    <property type="match status" value="1"/>
</dbReference>
<dbReference type="GO" id="GO:0043590">
    <property type="term" value="C:bacterial nucleoid"/>
    <property type="evidence" value="ECO:0007669"/>
    <property type="project" value="TreeGrafter"/>
</dbReference>
<dbReference type="GO" id="GO:0003677">
    <property type="term" value="F:DNA binding"/>
    <property type="evidence" value="ECO:0007669"/>
    <property type="project" value="UniProtKB-KW"/>
</dbReference>
<dbReference type="NCBIfam" id="TIGR00614">
    <property type="entry name" value="recQ_fam"/>
    <property type="match status" value="1"/>
</dbReference>
<evidence type="ECO:0000256" key="5">
    <source>
        <dbReference type="ARBA" id="ARBA00023125"/>
    </source>
</evidence>
<comment type="caution">
    <text evidence="8">The sequence shown here is derived from an EMBL/GenBank/DDBJ whole genome shotgun (WGS) entry which is preliminary data.</text>
</comment>
<dbReference type="GO" id="GO:0009378">
    <property type="term" value="F:four-way junction helicase activity"/>
    <property type="evidence" value="ECO:0007669"/>
    <property type="project" value="TreeGrafter"/>
</dbReference>
<dbReference type="SMART" id="SM00490">
    <property type="entry name" value="HELICc"/>
    <property type="match status" value="1"/>
</dbReference>
<dbReference type="FunFam" id="3.40.50.300:FF:001363">
    <property type="entry name" value="ATP-dependent DNA helicase RecQ"/>
    <property type="match status" value="1"/>
</dbReference>
<keyword evidence="4" id="KW-0067">ATP-binding</keyword>
<dbReference type="STRING" id="1714354.BLL40_00885"/>
<keyword evidence="2" id="KW-0378">Hydrolase</keyword>
<sequence>MNVENVLYERFGFAAFRPGQRETIESVLSGQHTLSMLPTGTGKSLCYQLPACLLPGTVLIVSPLLSLMQDQVEQLKMRGEKRVIALNSFLQYEEKTAALANLSRYKFIFLSPEMLQLPHVIGALCPLTVSLFVVDEAHCISQWGYDFRPDYRLLGDVRHELGSPLTLALTATATEKVRQDIIEGLHLTEVKKWVFSVNRPNIALQVEMLQNQVDKHRRLIELVTFFKKPGIVYFSGRKATEEAVIQLKQAGIIRAAYYHGGMEADDRLLIQHQFLKGELDVVCATSAFGMGINKENVRFVIHYHMPPQIESYLQEIGRAGRDGNPSIAVLLYAYGDESRHEFIAEMEFPDDGQVRQLAEYSVSPRDIQPSLSETQERFAVHYKREANKKSLNAAVYMKEKRDHLLARKAEKRNEMVTWILSTNCRRANYMHLFNEKPIKQPHCCDCCRSIDLSIYKSESVSRRSEEQLNWRNMLAQLLPGK</sequence>
<dbReference type="PANTHER" id="PTHR13710:SF84">
    <property type="entry name" value="ATP-DEPENDENT DNA HELICASE RECS-RELATED"/>
    <property type="match status" value="1"/>
</dbReference>
<name>A0A1Q5P790_9BACI</name>
<evidence type="ECO:0000256" key="2">
    <source>
        <dbReference type="ARBA" id="ARBA00022801"/>
    </source>
</evidence>
<dbReference type="SUPFAM" id="SSF52540">
    <property type="entry name" value="P-loop containing nucleoside triphosphate hydrolases"/>
    <property type="match status" value="1"/>
</dbReference>
<feature type="domain" description="Helicase C-terminal" evidence="7">
    <location>
        <begin position="218"/>
        <end position="368"/>
    </location>
</feature>
<dbReference type="InterPro" id="IPR001650">
    <property type="entry name" value="Helicase_C-like"/>
</dbReference>
<dbReference type="Pfam" id="PF00271">
    <property type="entry name" value="Helicase_C"/>
    <property type="match status" value="1"/>
</dbReference>
<dbReference type="RefSeq" id="WP_073710022.1">
    <property type="nucleotide sequence ID" value="NZ_MRWQ01000001.1"/>
</dbReference>
<dbReference type="GO" id="GO:0016787">
    <property type="term" value="F:hydrolase activity"/>
    <property type="evidence" value="ECO:0007669"/>
    <property type="project" value="UniProtKB-KW"/>
</dbReference>
<dbReference type="InterPro" id="IPR011545">
    <property type="entry name" value="DEAD/DEAH_box_helicase_dom"/>
</dbReference>
<dbReference type="GO" id="GO:0030894">
    <property type="term" value="C:replisome"/>
    <property type="evidence" value="ECO:0007669"/>
    <property type="project" value="TreeGrafter"/>
</dbReference>
<dbReference type="PROSITE" id="PS51194">
    <property type="entry name" value="HELICASE_CTER"/>
    <property type="match status" value="1"/>
</dbReference>
<dbReference type="PROSITE" id="PS00690">
    <property type="entry name" value="DEAH_ATP_HELICASE"/>
    <property type="match status" value="1"/>
</dbReference>
<keyword evidence="1" id="KW-0547">Nucleotide-binding</keyword>
<dbReference type="OrthoDB" id="9763310at2"/>
<dbReference type="PANTHER" id="PTHR13710">
    <property type="entry name" value="DNA HELICASE RECQ FAMILY MEMBER"/>
    <property type="match status" value="1"/>
</dbReference>
<dbReference type="GO" id="GO:0006310">
    <property type="term" value="P:DNA recombination"/>
    <property type="evidence" value="ECO:0007669"/>
    <property type="project" value="InterPro"/>
</dbReference>
<keyword evidence="9" id="KW-1185">Reference proteome</keyword>
<evidence type="ECO:0000256" key="4">
    <source>
        <dbReference type="ARBA" id="ARBA00022840"/>
    </source>
</evidence>
<evidence type="ECO:0000259" key="6">
    <source>
        <dbReference type="PROSITE" id="PS51192"/>
    </source>
</evidence>
<dbReference type="SMART" id="SM00487">
    <property type="entry name" value="DEXDc"/>
    <property type="match status" value="1"/>
</dbReference>
<dbReference type="InterPro" id="IPR002464">
    <property type="entry name" value="DNA/RNA_helicase_DEAH_CS"/>
</dbReference>
<feature type="domain" description="Helicase ATP-binding" evidence="6">
    <location>
        <begin position="24"/>
        <end position="191"/>
    </location>
</feature>
<organism evidence="8 9">
    <name type="scientific">Domibacillus mangrovi</name>
    <dbReference type="NCBI Taxonomy" id="1714354"/>
    <lineage>
        <taxon>Bacteria</taxon>
        <taxon>Bacillati</taxon>
        <taxon>Bacillota</taxon>
        <taxon>Bacilli</taxon>
        <taxon>Bacillales</taxon>
        <taxon>Bacillaceae</taxon>
        <taxon>Domibacillus</taxon>
    </lineage>
</organism>
<dbReference type="Proteomes" id="UP000186524">
    <property type="component" value="Unassembled WGS sequence"/>
</dbReference>
<protein>
    <submittedName>
        <fullName evidence="8">ATP-dependent DNA helicase</fullName>
    </submittedName>
</protein>
<evidence type="ECO:0000313" key="8">
    <source>
        <dbReference type="EMBL" id="OKL38011.1"/>
    </source>
</evidence>
<keyword evidence="3 8" id="KW-0347">Helicase</keyword>
<dbReference type="EMBL" id="MRWQ01000001">
    <property type="protein sequence ID" value="OKL38011.1"/>
    <property type="molecule type" value="Genomic_DNA"/>
</dbReference>
<dbReference type="Gene3D" id="3.40.50.300">
    <property type="entry name" value="P-loop containing nucleotide triphosphate hydrolases"/>
    <property type="match status" value="2"/>
</dbReference>
<accession>A0A1Q5P790</accession>
<evidence type="ECO:0000313" key="9">
    <source>
        <dbReference type="Proteomes" id="UP000186524"/>
    </source>
</evidence>
<reference evidence="8 9" key="1">
    <citation type="submission" date="2016-12" db="EMBL/GenBank/DDBJ databases">
        <title>Domibacillus sp. SAOS 44 whole genome sequencing.</title>
        <authorList>
            <person name="Verma A."/>
            <person name="Krishnamurthi S."/>
        </authorList>
    </citation>
    <scope>NUCLEOTIDE SEQUENCE [LARGE SCALE GENOMIC DNA]</scope>
    <source>
        <strain evidence="8 9">SAOS 44</strain>
    </source>
</reference>
<dbReference type="CDD" id="cd17920">
    <property type="entry name" value="DEXHc_RecQ"/>
    <property type="match status" value="1"/>
</dbReference>
<dbReference type="PROSITE" id="PS51192">
    <property type="entry name" value="HELICASE_ATP_BIND_1"/>
    <property type="match status" value="1"/>
</dbReference>
<dbReference type="InterPro" id="IPR014001">
    <property type="entry name" value="Helicase_ATP-bd"/>
</dbReference>
<dbReference type="AlphaFoldDB" id="A0A1Q5P790"/>
<dbReference type="InterPro" id="IPR027417">
    <property type="entry name" value="P-loop_NTPase"/>
</dbReference>